<accession>A0A0C3EGC0</accession>
<dbReference type="InParanoid" id="A0A0C3EGC0"/>
<dbReference type="AlphaFoldDB" id="A0A0C3EGC0"/>
<name>A0A0C3EGC0_9AGAM</name>
<dbReference type="Proteomes" id="UP000053989">
    <property type="component" value="Unassembled WGS sequence"/>
</dbReference>
<evidence type="ECO:0000313" key="1">
    <source>
        <dbReference type="EMBL" id="KIM67364.1"/>
    </source>
</evidence>
<dbReference type="OrthoDB" id="2702524at2759"/>
<gene>
    <name evidence="1" type="ORF">SCLCIDRAFT_108258</name>
</gene>
<sequence length="130" mass="13929">MLPLITTANIATSSTQNTAGPLSKHFSGLSISTTPAESSAFIYSHVCNLSGIISSNTSPVSTVPICKLAQPLGDLTGYYLTYHWYTAEALDLILEAYGNADTDEKFVRVLASQGMAINEVKFLLLLIGRN</sequence>
<keyword evidence="2" id="KW-1185">Reference proteome</keyword>
<dbReference type="HOGENOM" id="CLU_1939373_0_0_1"/>
<proteinExistence type="predicted"/>
<protein>
    <submittedName>
        <fullName evidence="1">Uncharacterized protein</fullName>
    </submittedName>
</protein>
<organism evidence="1 2">
    <name type="scientific">Scleroderma citrinum Foug A</name>
    <dbReference type="NCBI Taxonomy" id="1036808"/>
    <lineage>
        <taxon>Eukaryota</taxon>
        <taxon>Fungi</taxon>
        <taxon>Dikarya</taxon>
        <taxon>Basidiomycota</taxon>
        <taxon>Agaricomycotina</taxon>
        <taxon>Agaricomycetes</taxon>
        <taxon>Agaricomycetidae</taxon>
        <taxon>Boletales</taxon>
        <taxon>Sclerodermatineae</taxon>
        <taxon>Sclerodermataceae</taxon>
        <taxon>Scleroderma</taxon>
    </lineage>
</organism>
<evidence type="ECO:0000313" key="2">
    <source>
        <dbReference type="Proteomes" id="UP000053989"/>
    </source>
</evidence>
<dbReference type="EMBL" id="KN822013">
    <property type="protein sequence ID" value="KIM67364.1"/>
    <property type="molecule type" value="Genomic_DNA"/>
</dbReference>
<reference evidence="2" key="2">
    <citation type="submission" date="2015-01" db="EMBL/GenBank/DDBJ databases">
        <title>Evolutionary Origins and Diversification of the Mycorrhizal Mutualists.</title>
        <authorList>
            <consortium name="DOE Joint Genome Institute"/>
            <consortium name="Mycorrhizal Genomics Consortium"/>
            <person name="Kohler A."/>
            <person name="Kuo A."/>
            <person name="Nagy L.G."/>
            <person name="Floudas D."/>
            <person name="Copeland A."/>
            <person name="Barry K.W."/>
            <person name="Cichocki N."/>
            <person name="Veneault-Fourrey C."/>
            <person name="LaButti K."/>
            <person name="Lindquist E.A."/>
            <person name="Lipzen A."/>
            <person name="Lundell T."/>
            <person name="Morin E."/>
            <person name="Murat C."/>
            <person name="Riley R."/>
            <person name="Ohm R."/>
            <person name="Sun H."/>
            <person name="Tunlid A."/>
            <person name="Henrissat B."/>
            <person name="Grigoriev I.V."/>
            <person name="Hibbett D.S."/>
            <person name="Martin F."/>
        </authorList>
    </citation>
    <scope>NUCLEOTIDE SEQUENCE [LARGE SCALE GENOMIC DNA]</scope>
    <source>
        <strain evidence="2">Foug A</strain>
    </source>
</reference>
<reference evidence="1 2" key="1">
    <citation type="submission" date="2014-04" db="EMBL/GenBank/DDBJ databases">
        <authorList>
            <consortium name="DOE Joint Genome Institute"/>
            <person name="Kuo A."/>
            <person name="Kohler A."/>
            <person name="Nagy L.G."/>
            <person name="Floudas D."/>
            <person name="Copeland A."/>
            <person name="Barry K.W."/>
            <person name="Cichocki N."/>
            <person name="Veneault-Fourrey C."/>
            <person name="LaButti K."/>
            <person name="Lindquist E.A."/>
            <person name="Lipzen A."/>
            <person name="Lundell T."/>
            <person name="Morin E."/>
            <person name="Murat C."/>
            <person name="Sun H."/>
            <person name="Tunlid A."/>
            <person name="Henrissat B."/>
            <person name="Grigoriev I.V."/>
            <person name="Hibbett D.S."/>
            <person name="Martin F."/>
            <person name="Nordberg H.P."/>
            <person name="Cantor M.N."/>
            <person name="Hua S.X."/>
        </authorList>
    </citation>
    <scope>NUCLEOTIDE SEQUENCE [LARGE SCALE GENOMIC DNA]</scope>
    <source>
        <strain evidence="1 2">Foug A</strain>
    </source>
</reference>